<dbReference type="PANTHER" id="PTHR43166:SF4">
    <property type="entry name" value="PHOSPHONATES IMPORT ATP-BINDING PROTEIN PHNC"/>
    <property type="match status" value="1"/>
</dbReference>
<dbReference type="InterPro" id="IPR003439">
    <property type="entry name" value="ABC_transporter-like_ATP-bd"/>
</dbReference>
<dbReference type="AlphaFoldDB" id="A0A101EQX2"/>
<dbReference type="EMBL" id="LGFG01000038">
    <property type="protein sequence ID" value="KUK23238.1"/>
    <property type="molecule type" value="Genomic_DNA"/>
</dbReference>
<dbReference type="InterPro" id="IPR027417">
    <property type="entry name" value="P-loop_NTPase"/>
</dbReference>
<dbReference type="Proteomes" id="UP000058636">
    <property type="component" value="Unassembled WGS sequence"/>
</dbReference>
<dbReference type="Gene3D" id="3.40.50.300">
    <property type="entry name" value="P-loop containing nucleotide triphosphate hydrolases"/>
    <property type="match status" value="1"/>
</dbReference>
<dbReference type="OMA" id="VILMDCL"/>
<dbReference type="Pfam" id="PF00005">
    <property type="entry name" value="ABC_tran"/>
    <property type="match status" value="1"/>
</dbReference>
<evidence type="ECO:0000256" key="2">
    <source>
        <dbReference type="ARBA" id="ARBA00022448"/>
    </source>
</evidence>
<dbReference type="PATRIC" id="fig|93930.3.peg.1503"/>
<comment type="caution">
    <text evidence="3">The sequence shown here is derived from an EMBL/GenBank/DDBJ whole genome shotgun (WGS) entry which is preliminary data.</text>
</comment>
<proteinExistence type="inferred from homology"/>
<gene>
    <name evidence="3" type="ORF">XD57_0656</name>
</gene>
<evidence type="ECO:0000256" key="1">
    <source>
        <dbReference type="ARBA" id="ARBA00005417"/>
    </source>
</evidence>
<name>A0A101EQX2_9THEM</name>
<keyword evidence="2" id="KW-0813">Transport</keyword>
<dbReference type="PROSITE" id="PS50893">
    <property type="entry name" value="ABC_TRANSPORTER_2"/>
    <property type="match status" value="1"/>
</dbReference>
<dbReference type="PANTHER" id="PTHR43166">
    <property type="entry name" value="AMINO ACID IMPORT ATP-BINDING PROTEIN"/>
    <property type="match status" value="1"/>
</dbReference>
<protein>
    <submittedName>
        <fullName evidence="3">ABC-type cobalamin/Fe3+-siderophores transport systems ATPase components-like protein</fullName>
    </submittedName>
</protein>
<accession>A0A101EQX2</accession>
<sequence>MKSEKFPIRFENFSISVDGKSVLENITVSFVEGMNVLYGPRGSGKSFLLRSIVKLNVEIFNEISRSGSVYLFDQNVQDLDDIYLRKNALYLDTSFIDAMNRYTFDEFLKLALKRKISLEDFSEKLDDLGILRMLIRGRKTPLSVFSPAEKISLLLFILEQKKPRIILMDCLLDHLDDENLEKIMDMFLKMKEERTFVISTRILQRFLYIADLLVILNNGKINYVGSPKDFVLKM</sequence>
<reference evidence="3 4" key="1">
    <citation type="journal article" date="2015" name="MBio">
        <title>Genome-Resolved Metagenomic Analysis Reveals Roles for Candidate Phyla and Other Microbial Community Members in Biogeochemical Transformations in Oil Reservoirs.</title>
        <authorList>
            <person name="Hu P."/>
            <person name="Tom L."/>
            <person name="Singh A."/>
            <person name="Thomas B.C."/>
            <person name="Baker B.J."/>
            <person name="Piceno Y.M."/>
            <person name="Andersen G.L."/>
            <person name="Banfield J.F."/>
        </authorList>
    </citation>
    <scope>NUCLEOTIDE SEQUENCE [LARGE SCALE GENOMIC DNA]</scope>
    <source>
        <strain evidence="3">46_26</strain>
    </source>
</reference>
<dbReference type="GO" id="GO:0016887">
    <property type="term" value="F:ATP hydrolysis activity"/>
    <property type="evidence" value="ECO:0007669"/>
    <property type="project" value="InterPro"/>
</dbReference>
<dbReference type="GO" id="GO:0005524">
    <property type="term" value="F:ATP binding"/>
    <property type="evidence" value="ECO:0007669"/>
    <property type="project" value="InterPro"/>
</dbReference>
<evidence type="ECO:0000313" key="4">
    <source>
        <dbReference type="Proteomes" id="UP000058636"/>
    </source>
</evidence>
<comment type="similarity">
    <text evidence="1">Belongs to the ABC transporter superfamily.</text>
</comment>
<dbReference type="SUPFAM" id="SSF52540">
    <property type="entry name" value="P-loop containing nucleoside triphosphate hydrolases"/>
    <property type="match status" value="1"/>
</dbReference>
<dbReference type="InterPro" id="IPR050086">
    <property type="entry name" value="MetN_ABC_transporter-like"/>
</dbReference>
<evidence type="ECO:0000313" key="3">
    <source>
        <dbReference type="EMBL" id="KUK23238.1"/>
    </source>
</evidence>
<organism evidence="3 4">
    <name type="scientific">Thermotoga petrophila</name>
    <dbReference type="NCBI Taxonomy" id="93929"/>
    <lineage>
        <taxon>Bacteria</taxon>
        <taxon>Thermotogati</taxon>
        <taxon>Thermotogota</taxon>
        <taxon>Thermotogae</taxon>
        <taxon>Thermotogales</taxon>
        <taxon>Thermotogaceae</taxon>
        <taxon>Thermotoga</taxon>
    </lineage>
</organism>